<dbReference type="Gene3D" id="1.10.287.3610">
    <property type="match status" value="1"/>
</dbReference>
<feature type="binding site" evidence="18">
    <location>
        <position position="72"/>
    </location>
    <ligand>
        <name>a divalent metal cation</name>
        <dbReference type="ChEBI" id="CHEBI:60240"/>
    </ligand>
</feature>
<dbReference type="PANTHER" id="PTHR34299:SF1">
    <property type="entry name" value="DIACYLGLYCEROL KINASE"/>
    <property type="match status" value="1"/>
</dbReference>
<keyword evidence="3" id="KW-1003">Cell membrane</keyword>
<feature type="transmembrane region" description="Helical" evidence="19">
    <location>
        <begin position="92"/>
        <end position="112"/>
    </location>
</feature>
<keyword evidence="6 19" id="KW-0812">Transmembrane</keyword>
<dbReference type="OrthoDB" id="9789934at2"/>
<feature type="transmembrane region" description="Helical" evidence="19">
    <location>
        <begin position="29"/>
        <end position="46"/>
    </location>
</feature>
<dbReference type="Gene3D" id="1.20.144.10">
    <property type="entry name" value="Phosphatidic acid phosphatase type 2/haloperoxidase"/>
    <property type="match status" value="1"/>
</dbReference>
<feature type="transmembrane region" description="Helical" evidence="19">
    <location>
        <begin position="170"/>
        <end position="193"/>
    </location>
</feature>
<feature type="binding site" evidence="17">
    <location>
        <position position="72"/>
    </location>
    <ligand>
        <name>ATP</name>
        <dbReference type="ChEBI" id="CHEBI:30616"/>
    </ligand>
</feature>
<comment type="similarity">
    <text evidence="2">Belongs to the bacterial diacylglycerol kinase family.</text>
</comment>
<evidence type="ECO:0000256" key="13">
    <source>
        <dbReference type="ARBA" id="ARBA00023209"/>
    </source>
</evidence>
<protein>
    <submittedName>
        <fullName evidence="21">Diacylglycerol kinase (ATP)</fullName>
    </submittedName>
</protein>
<dbReference type="GO" id="GO:0008654">
    <property type="term" value="P:phospholipid biosynthetic process"/>
    <property type="evidence" value="ECO:0007669"/>
    <property type="project" value="UniProtKB-KW"/>
</dbReference>
<keyword evidence="10 19" id="KW-1133">Transmembrane helix</keyword>
<dbReference type="STRING" id="1123350.SAMN02744040_00140"/>
<keyword evidence="11" id="KW-0443">Lipid metabolism</keyword>
<feature type="active site" description="Proton acceptor" evidence="15">
    <location>
        <position position="65"/>
    </location>
</feature>
<dbReference type="GO" id="GO:0005886">
    <property type="term" value="C:plasma membrane"/>
    <property type="evidence" value="ECO:0007669"/>
    <property type="project" value="UniProtKB-SubCell"/>
</dbReference>
<evidence type="ECO:0000256" key="14">
    <source>
        <dbReference type="ARBA" id="ARBA00023264"/>
    </source>
</evidence>
<keyword evidence="18" id="KW-0460">Magnesium</keyword>
<evidence type="ECO:0000256" key="7">
    <source>
        <dbReference type="ARBA" id="ARBA00022741"/>
    </source>
</evidence>
<organism evidence="21 22">
    <name type="scientific">Tepidibacter thalassicus DSM 15285</name>
    <dbReference type="NCBI Taxonomy" id="1123350"/>
    <lineage>
        <taxon>Bacteria</taxon>
        <taxon>Bacillati</taxon>
        <taxon>Bacillota</taxon>
        <taxon>Clostridia</taxon>
        <taxon>Peptostreptococcales</taxon>
        <taxon>Peptostreptococcaceae</taxon>
        <taxon>Tepidibacter</taxon>
    </lineage>
</organism>
<evidence type="ECO:0000256" key="16">
    <source>
        <dbReference type="PIRSR" id="PIRSR600829-2"/>
    </source>
</evidence>
<evidence type="ECO:0000256" key="3">
    <source>
        <dbReference type="ARBA" id="ARBA00022475"/>
    </source>
</evidence>
<feature type="transmembrane region" description="Helical" evidence="19">
    <location>
        <begin position="132"/>
        <end position="149"/>
    </location>
</feature>
<dbReference type="AlphaFoldDB" id="A0A1M5NNP1"/>
<comment type="subcellular location">
    <subcellularLocation>
        <location evidence="1">Cell membrane</location>
        <topology evidence="1">Multi-pass membrane protein</topology>
    </subcellularLocation>
</comment>
<evidence type="ECO:0000256" key="17">
    <source>
        <dbReference type="PIRSR" id="PIRSR600829-3"/>
    </source>
</evidence>
<dbReference type="GO" id="GO:0005524">
    <property type="term" value="F:ATP binding"/>
    <property type="evidence" value="ECO:0007669"/>
    <property type="project" value="UniProtKB-KW"/>
</dbReference>
<dbReference type="PANTHER" id="PTHR34299">
    <property type="entry name" value="DIACYLGLYCEROL KINASE"/>
    <property type="match status" value="1"/>
</dbReference>
<evidence type="ECO:0000256" key="18">
    <source>
        <dbReference type="PIRSR" id="PIRSR600829-4"/>
    </source>
</evidence>
<feature type="binding site" evidence="16">
    <location>
        <position position="65"/>
    </location>
    <ligand>
        <name>substrate</name>
    </ligand>
</feature>
<proteinExistence type="inferred from homology"/>
<dbReference type="CDD" id="cd03383">
    <property type="entry name" value="PAP2_diacylglycerolkinase"/>
    <property type="match status" value="1"/>
</dbReference>
<name>A0A1M5NNP1_9FIRM</name>
<feature type="binding site" evidence="17">
    <location>
        <begin position="90"/>
        <end position="91"/>
    </location>
    <ligand>
        <name>ATP</name>
        <dbReference type="ChEBI" id="CHEBI:30616"/>
    </ligand>
</feature>
<dbReference type="InterPro" id="IPR000326">
    <property type="entry name" value="PAP2/HPO"/>
</dbReference>
<dbReference type="GO" id="GO:0046872">
    <property type="term" value="F:metal ion binding"/>
    <property type="evidence" value="ECO:0007669"/>
    <property type="project" value="UniProtKB-KW"/>
</dbReference>
<evidence type="ECO:0000313" key="22">
    <source>
        <dbReference type="Proteomes" id="UP000242520"/>
    </source>
</evidence>
<evidence type="ECO:0000256" key="2">
    <source>
        <dbReference type="ARBA" id="ARBA00005967"/>
    </source>
</evidence>
<dbReference type="RefSeq" id="WP_072722948.1">
    <property type="nucleotide sequence ID" value="NZ_FQXH01000005.1"/>
</dbReference>
<evidence type="ECO:0000256" key="15">
    <source>
        <dbReference type="PIRSR" id="PIRSR600829-1"/>
    </source>
</evidence>
<keyword evidence="18" id="KW-0479">Metal-binding</keyword>
<gene>
    <name evidence="21" type="ORF">SAMN02744040_00140</name>
</gene>
<dbReference type="InterPro" id="IPR036938">
    <property type="entry name" value="PAP2/HPO_sf"/>
</dbReference>
<evidence type="ECO:0000256" key="8">
    <source>
        <dbReference type="ARBA" id="ARBA00022777"/>
    </source>
</evidence>
<evidence type="ECO:0000313" key="21">
    <source>
        <dbReference type="EMBL" id="SHG91181.1"/>
    </source>
</evidence>
<evidence type="ECO:0000256" key="12">
    <source>
        <dbReference type="ARBA" id="ARBA00023136"/>
    </source>
</evidence>
<reference evidence="22" key="1">
    <citation type="submission" date="2016-11" db="EMBL/GenBank/DDBJ databases">
        <authorList>
            <person name="Varghese N."/>
            <person name="Submissions S."/>
        </authorList>
    </citation>
    <scope>NUCLEOTIDE SEQUENCE [LARGE SCALE GENOMIC DNA]</scope>
    <source>
        <strain evidence="22">DSM 15285</strain>
    </source>
</reference>
<keyword evidence="13" id="KW-0594">Phospholipid biosynthesis</keyword>
<evidence type="ECO:0000259" key="20">
    <source>
        <dbReference type="SMART" id="SM00014"/>
    </source>
</evidence>
<evidence type="ECO:0000256" key="9">
    <source>
        <dbReference type="ARBA" id="ARBA00022840"/>
    </source>
</evidence>
<feature type="binding site" evidence="18">
    <location>
        <position position="24"/>
    </location>
    <ligand>
        <name>a divalent metal cation</name>
        <dbReference type="ChEBI" id="CHEBI:60240"/>
    </ligand>
</feature>
<comment type="cofactor">
    <cofactor evidence="18">
        <name>Mg(2+)</name>
        <dbReference type="ChEBI" id="CHEBI:18420"/>
    </cofactor>
    <text evidence="18">Mn(2+), Zn(2+), Cd(2+) and Co(2+) support activity to lesser extents.</text>
</comment>
<evidence type="ECO:0000256" key="6">
    <source>
        <dbReference type="ARBA" id="ARBA00022692"/>
    </source>
</evidence>
<feature type="binding site" evidence="17">
    <location>
        <begin position="81"/>
        <end position="83"/>
    </location>
    <ligand>
        <name>ATP</name>
        <dbReference type="ChEBI" id="CHEBI:30616"/>
    </ligand>
</feature>
<keyword evidence="22" id="KW-1185">Reference proteome</keyword>
<keyword evidence="12 19" id="KW-0472">Membrane</keyword>
<evidence type="ECO:0000256" key="11">
    <source>
        <dbReference type="ARBA" id="ARBA00023098"/>
    </source>
</evidence>
<accession>A0A1M5NNP1</accession>
<evidence type="ECO:0000256" key="4">
    <source>
        <dbReference type="ARBA" id="ARBA00022516"/>
    </source>
</evidence>
<dbReference type="InterPro" id="IPR000829">
    <property type="entry name" value="DAGK"/>
</dbReference>
<dbReference type="InterPro" id="IPR036945">
    <property type="entry name" value="DAGK_sf"/>
</dbReference>
<keyword evidence="5" id="KW-0808">Transferase</keyword>
<dbReference type="Pfam" id="PF01569">
    <property type="entry name" value="PAP2"/>
    <property type="match status" value="1"/>
</dbReference>
<evidence type="ECO:0000256" key="1">
    <source>
        <dbReference type="ARBA" id="ARBA00004651"/>
    </source>
</evidence>
<feature type="binding site" evidence="17">
    <location>
        <position position="24"/>
    </location>
    <ligand>
        <name>ATP</name>
        <dbReference type="ChEBI" id="CHEBI:30616"/>
    </ligand>
</feature>
<keyword evidence="8 21" id="KW-0418">Kinase</keyword>
<dbReference type="SMART" id="SM00014">
    <property type="entry name" value="acidPPc"/>
    <property type="match status" value="1"/>
</dbReference>
<dbReference type="EMBL" id="FQXH01000005">
    <property type="protein sequence ID" value="SHG91181.1"/>
    <property type="molecule type" value="Genomic_DNA"/>
</dbReference>
<evidence type="ECO:0000256" key="19">
    <source>
        <dbReference type="SAM" id="Phobius"/>
    </source>
</evidence>
<dbReference type="Proteomes" id="UP000242520">
    <property type="component" value="Unassembled WGS sequence"/>
</dbReference>
<feature type="transmembrane region" description="Helical" evidence="19">
    <location>
        <begin position="213"/>
        <end position="232"/>
    </location>
</feature>
<sequence length="233" mass="25815">MKLKNLITAFNCAIDGIIYTLKNERNMKIHYLIAVLILFLSLFFDLSRFEMIMLFFTISLVIISEMINTAIEKSIDLFTKEYHELAKIAKDVAAGAVLISSLNSIVVGYLLFFDRINPFSYIVLNKIRRSEIHITVIGLVIVMILVIVGKSISQKGTHLKGGMPSGHAALAFSVATAVTFISEEMLVSTLTYILALLVAQSRIEGEIHTPLEVVFGAILGILTTILIFQFSLG</sequence>
<evidence type="ECO:0000256" key="10">
    <source>
        <dbReference type="ARBA" id="ARBA00022989"/>
    </source>
</evidence>
<dbReference type="Pfam" id="PF01219">
    <property type="entry name" value="DAGK_prokar"/>
    <property type="match status" value="1"/>
</dbReference>
<evidence type="ECO:0000256" key="5">
    <source>
        <dbReference type="ARBA" id="ARBA00022679"/>
    </source>
</evidence>
<keyword evidence="7 17" id="KW-0547">Nucleotide-binding</keyword>
<keyword evidence="9 17" id="KW-0067">ATP-binding</keyword>
<feature type="domain" description="Phosphatidic acid phosphatase type 2/haloperoxidase" evidence="20">
    <location>
        <begin position="89"/>
        <end position="228"/>
    </location>
</feature>
<keyword evidence="4" id="KW-0444">Lipid biosynthesis</keyword>
<keyword evidence="14" id="KW-1208">Phospholipid metabolism</keyword>
<dbReference type="SUPFAM" id="SSF48317">
    <property type="entry name" value="Acid phosphatase/Vanadium-dependent haloperoxidase"/>
    <property type="match status" value="1"/>
</dbReference>
<dbReference type="CDD" id="cd14266">
    <property type="entry name" value="UDPK_IM_PAP2_like"/>
    <property type="match status" value="1"/>
</dbReference>
<dbReference type="GO" id="GO:0016301">
    <property type="term" value="F:kinase activity"/>
    <property type="evidence" value="ECO:0007669"/>
    <property type="project" value="UniProtKB-KW"/>
</dbReference>